<keyword evidence="10 18" id="KW-0808">Transferase</keyword>
<name>D1C4K6_SPHTD</name>
<keyword evidence="9" id="KW-0444">Lipid biosynthesis</keyword>
<comment type="pathway">
    <text evidence="4">Lipid metabolism.</text>
</comment>
<feature type="transmembrane region" description="Helical" evidence="19">
    <location>
        <begin position="220"/>
        <end position="240"/>
    </location>
</feature>
<evidence type="ECO:0000256" key="10">
    <source>
        <dbReference type="ARBA" id="ARBA00022679"/>
    </source>
</evidence>
<evidence type="ECO:0000256" key="11">
    <source>
        <dbReference type="ARBA" id="ARBA00022692"/>
    </source>
</evidence>
<dbReference type="PROSITE" id="PS01315">
    <property type="entry name" value="CDS"/>
    <property type="match status" value="1"/>
</dbReference>
<evidence type="ECO:0000313" key="20">
    <source>
        <dbReference type="EMBL" id="ACZ39173.1"/>
    </source>
</evidence>
<evidence type="ECO:0000256" key="17">
    <source>
        <dbReference type="ARBA" id="ARBA00023264"/>
    </source>
</evidence>
<reference evidence="21" key="1">
    <citation type="submission" date="2009-11" db="EMBL/GenBank/DDBJ databases">
        <title>The complete chromosome 1 of Sphaerobacter thermophilus DSM 20745.</title>
        <authorList>
            <person name="Lucas S."/>
            <person name="Copeland A."/>
            <person name="Lapidus A."/>
            <person name="Glavina del Rio T."/>
            <person name="Dalin E."/>
            <person name="Tice H."/>
            <person name="Bruce D."/>
            <person name="Goodwin L."/>
            <person name="Pitluck S."/>
            <person name="Kyrpides N."/>
            <person name="Mavromatis K."/>
            <person name="Ivanova N."/>
            <person name="Mikhailova N."/>
            <person name="LaButti K.M."/>
            <person name="Clum A."/>
            <person name="Sun H.I."/>
            <person name="Brettin T."/>
            <person name="Detter J.C."/>
            <person name="Han C."/>
            <person name="Larimer F."/>
            <person name="Land M."/>
            <person name="Hauser L."/>
            <person name="Markowitz V."/>
            <person name="Cheng J.F."/>
            <person name="Hugenholtz P."/>
            <person name="Woyke T."/>
            <person name="Wu D."/>
            <person name="Steenblock K."/>
            <person name="Schneider S."/>
            <person name="Pukall R."/>
            <person name="Goeker M."/>
            <person name="Klenk H.P."/>
            <person name="Eisen J.A."/>
        </authorList>
    </citation>
    <scope>NUCLEOTIDE SEQUENCE [LARGE SCALE GENOMIC DNA]</scope>
    <source>
        <strain evidence="21">ATCC 49802 / DSM 20745 / S 6022</strain>
    </source>
</reference>
<gene>
    <name evidence="20" type="ordered locus">Sthe_1739</name>
</gene>
<dbReference type="eggNOG" id="COG4589">
    <property type="taxonomic scope" value="Bacteria"/>
</dbReference>
<dbReference type="GO" id="GO:0005886">
    <property type="term" value="C:plasma membrane"/>
    <property type="evidence" value="ECO:0007669"/>
    <property type="project" value="UniProtKB-SubCell"/>
</dbReference>
<keyword evidence="14" id="KW-0443">Lipid metabolism</keyword>
<protein>
    <recommendedName>
        <fullName evidence="7 18">Phosphatidate cytidylyltransferase</fullName>
        <ecNumber evidence="6 18">2.7.7.41</ecNumber>
    </recommendedName>
</protein>
<feature type="transmembrane region" description="Helical" evidence="19">
    <location>
        <begin position="107"/>
        <end position="129"/>
    </location>
</feature>
<feature type="transmembrane region" description="Helical" evidence="19">
    <location>
        <begin position="149"/>
        <end position="174"/>
    </location>
</feature>
<dbReference type="InterPro" id="IPR000374">
    <property type="entry name" value="PC_trans"/>
</dbReference>
<dbReference type="OrthoDB" id="9799199at2"/>
<dbReference type="InParanoid" id="D1C4K6"/>
<evidence type="ECO:0000256" key="2">
    <source>
        <dbReference type="ARBA" id="ARBA00004651"/>
    </source>
</evidence>
<dbReference type="GO" id="GO:0016024">
    <property type="term" value="P:CDP-diacylglycerol biosynthetic process"/>
    <property type="evidence" value="ECO:0007669"/>
    <property type="project" value="UniProtKB-UniPathway"/>
</dbReference>
<evidence type="ECO:0000256" key="9">
    <source>
        <dbReference type="ARBA" id="ARBA00022516"/>
    </source>
</evidence>
<keyword evidence="12 18" id="KW-0548">Nucleotidyltransferase</keyword>
<evidence type="ECO:0000256" key="19">
    <source>
        <dbReference type="SAM" id="Phobius"/>
    </source>
</evidence>
<dbReference type="EC" id="2.7.7.41" evidence="6 18"/>
<comment type="pathway">
    <text evidence="3 18">Phospholipid metabolism; CDP-diacylglycerol biosynthesis; CDP-diacylglycerol from sn-glycerol 3-phosphate: step 3/3.</text>
</comment>
<sequence>MLRQRSRSAVLIVLVAAVPAFVGGYVFAAVMLLLGLFSVAELTRALEANGTRPLRTGALTFTALLIAAVALDASPAVLAGLLTAAVLGTLAMAVFRPQPIPGLQDWALTLAGTLYVAIPIAHFVALRALPGDATRGWVNELVDLLGSDGTGLGLAWFGLALSVTWLTDTAAYLIGRAYGTTKLIPSVSPGKTRVGAAAGLAAGALTGIAAAALFGVPVAWYTAVGVGLVLAAVGQVGDLSESLIKRSLGIKDMGHLIPGHGGLLDRIDALLFALPVAYYLARLL</sequence>
<evidence type="ECO:0000256" key="8">
    <source>
        <dbReference type="ARBA" id="ARBA00022475"/>
    </source>
</evidence>
<evidence type="ECO:0000313" key="21">
    <source>
        <dbReference type="Proteomes" id="UP000002027"/>
    </source>
</evidence>
<evidence type="ECO:0000256" key="15">
    <source>
        <dbReference type="ARBA" id="ARBA00023136"/>
    </source>
</evidence>
<dbReference type="STRING" id="479434.Sthe_1739"/>
<feature type="transmembrane region" description="Helical" evidence="19">
    <location>
        <begin position="77"/>
        <end position="95"/>
    </location>
</feature>
<keyword evidence="15 19" id="KW-0472">Membrane</keyword>
<dbReference type="GO" id="GO:0004605">
    <property type="term" value="F:phosphatidate cytidylyltransferase activity"/>
    <property type="evidence" value="ECO:0007669"/>
    <property type="project" value="UniProtKB-EC"/>
</dbReference>
<evidence type="ECO:0000256" key="12">
    <source>
        <dbReference type="ARBA" id="ARBA00022695"/>
    </source>
</evidence>
<proteinExistence type="inferred from homology"/>
<evidence type="ECO:0000256" key="7">
    <source>
        <dbReference type="ARBA" id="ARBA00019373"/>
    </source>
</evidence>
<dbReference type="PANTHER" id="PTHR46382">
    <property type="entry name" value="PHOSPHATIDATE CYTIDYLYLTRANSFERASE"/>
    <property type="match status" value="1"/>
</dbReference>
<keyword evidence="11 18" id="KW-0812">Transmembrane</keyword>
<keyword evidence="13 19" id="KW-1133">Transmembrane helix</keyword>
<evidence type="ECO:0000256" key="6">
    <source>
        <dbReference type="ARBA" id="ARBA00012487"/>
    </source>
</evidence>
<reference evidence="20 21" key="2">
    <citation type="journal article" date="2010" name="Stand. Genomic Sci.">
        <title>Complete genome sequence of Desulfohalobium retbaense type strain (HR(100)).</title>
        <authorList>
            <person name="Spring S."/>
            <person name="Nolan M."/>
            <person name="Lapidus A."/>
            <person name="Glavina Del Rio T."/>
            <person name="Copeland A."/>
            <person name="Tice H."/>
            <person name="Cheng J.F."/>
            <person name="Lucas S."/>
            <person name="Land M."/>
            <person name="Chen F."/>
            <person name="Bruce D."/>
            <person name="Goodwin L."/>
            <person name="Pitluck S."/>
            <person name="Ivanova N."/>
            <person name="Mavromatis K."/>
            <person name="Mikhailova N."/>
            <person name="Pati A."/>
            <person name="Chen A."/>
            <person name="Palaniappan K."/>
            <person name="Hauser L."/>
            <person name="Chang Y.J."/>
            <person name="Jeffries C.D."/>
            <person name="Munk C."/>
            <person name="Kiss H."/>
            <person name="Chain P."/>
            <person name="Han C."/>
            <person name="Brettin T."/>
            <person name="Detter J.C."/>
            <person name="Schuler E."/>
            <person name="Goker M."/>
            <person name="Rohde M."/>
            <person name="Bristow J."/>
            <person name="Eisen J.A."/>
            <person name="Markowitz V."/>
            <person name="Hugenholtz P."/>
            <person name="Kyrpides N.C."/>
            <person name="Klenk H.P."/>
        </authorList>
    </citation>
    <scope>NUCLEOTIDE SEQUENCE [LARGE SCALE GENOMIC DNA]</scope>
    <source>
        <strain evidence="21">ATCC 49802 / DSM 20745 / S 6022</strain>
    </source>
</reference>
<evidence type="ECO:0000256" key="5">
    <source>
        <dbReference type="ARBA" id="ARBA00010185"/>
    </source>
</evidence>
<dbReference type="PANTHER" id="PTHR46382:SF1">
    <property type="entry name" value="PHOSPHATIDATE CYTIDYLYLTRANSFERASE"/>
    <property type="match status" value="1"/>
</dbReference>
<keyword evidence="8" id="KW-1003">Cell membrane</keyword>
<dbReference type="UniPathway" id="UPA00557">
    <property type="reaction ID" value="UER00614"/>
</dbReference>
<dbReference type="Proteomes" id="UP000002027">
    <property type="component" value="Chromosome 1"/>
</dbReference>
<dbReference type="KEGG" id="sti:Sthe_1739"/>
<evidence type="ECO:0000256" key="3">
    <source>
        <dbReference type="ARBA" id="ARBA00005119"/>
    </source>
</evidence>
<dbReference type="Pfam" id="PF01148">
    <property type="entry name" value="CTP_transf_1"/>
    <property type="match status" value="1"/>
</dbReference>
<evidence type="ECO:0000256" key="4">
    <source>
        <dbReference type="ARBA" id="ARBA00005189"/>
    </source>
</evidence>
<dbReference type="FunCoup" id="D1C4K6">
    <property type="interactions" value="423"/>
</dbReference>
<evidence type="ECO:0000256" key="18">
    <source>
        <dbReference type="RuleBase" id="RU003938"/>
    </source>
</evidence>
<comment type="catalytic activity">
    <reaction evidence="1 18">
        <text>a 1,2-diacyl-sn-glycero-3-phosphate + CTP + H(+) = a CDP-1,2-diacyl-sn-glycerol + diphosphate</text>
        <dbReference type="Rhea" id="RHEA:16229"/>
        <dbReference type="ChEBI" id="CHEBI:15378"/>
        <dbReference type="ChEBI" id="CHEBI:33019"/>
        <dbReference type="ChEBI" id="CHEBI:37563"/>
        <dbReference type="ChEBI" id="CHEBI:58332"/>
        <dbReference type="ChEBI" id="CHEBI:58608"/>
        <dbReference type="EC" id="2.7.7.41"/>
    </reaction>
</comment>
<evidence type="ECO:0000256" key="1">
    <source>
        <dbReference type="ARBA" id="ARBA00001698"/>
    </source>
</evidence>
<feature type="transmembrane region" description="Helical" evidence="19">
    <location>
        <begin position="12"/>
        <end position="40"/>
    </location>
</feature>
<keyword evidence="16" id="KW-0594">Phospholipid biosynthesis</keyword>
<evidence type="ECO:0000256" key="14">
    <source>
        <dbReference type="ARBA" id="ARBA00023098"/>
    </source>
</evidence>
<dbReference type="EMBL" id="CP001823">
    <property type="protein sequence ID" value="ACZ39173.1"/>
    <property type="molecule type" value="Genomic_DNA"/>
</dbReference>
<dbReference type="HOGENOM" id="CLU_037294_3_1_0"/>
<evidence type="ECO:0000256" key="13">
    <source>
        <dbReference type="ARBA" id="ARBA00022989"/>
    </source>
</evidence>
<organism evidence="20 21">
    <name type="scientific">Sphaerobacter thermophilus (strain ATCC 49802 / DSM 20745 / KCCM 41009 / NCIMB 13125 / S 6022)</name>
    <dbReference type="NCBI Taxonomy" id="479434"/>
    <lineage>
        <taxon>Bacteria</taxon>
        <taxon>Pseudomonadati</taxon>
        <taxon>Thermomicrobiota</taxon>
        <taxon>Thermomicrobia</taxon>
        <taxon>Sphaerobacterales</taxon>
        <taxon>Sphaerobacterineae</taxon>
        <taxon>Sphaerobacteraceae</taxon>
        <taxon>Sphaerobacter</taxon>
    </lineage>
</organism>
<keyword evidence="21" id="KW-1185">Reference proteome</keyword>
<keyword evidence="17" id="KW-1208">Phospholipid metabolism</keyword>
<evidence type="ECO:0000256" key="16">
    <source>
        <dbReference type="ARBA" id="ARBA00023209"/>
    </source>
</evidence>
<dbReference type="AlphaFoldDB" id="D1C4K6"/>
<comment type="similarity">
    <text evidence="5 18">Belongs to the CDS family.</text>
</comment>
<dbReference type="RefSeq" id="WP_012872219.1">
    <property type="nucleotide sequence ID" value="NC_013523.1"/>
</dbReference>
<accession>D1C4K6</accession>
<feature type="transmembrane region" description="Helical" evidence="19">
    <location>
        <begin position="194"/>
        <end position="214"/>
    </location>
</feature>
<comment type="subcellular location">
    <subcellularLocation>
        <location evidence="2">Cell membrane</location>
        <topology evidence="2">Multi-pass membrane protein</topology>
    </subcellularLocation>
</comment>